<dbReference type="GO" id="GO:0098046">
    <property type="term" value="C:type V protein secretion system complex"/>
    <property type="evidence" value="ECO:0007669"/>
    <property type="project" value="TreeGrafter"/>
</dbReference>
<reference evidence="8 9" key="1">
    <citation type="submission" date="2014-10" db="EMBL/GenBank/DDBJ databases">
        <authorList>
            <person name="Seo M.-J."/>
            <person name="Seok Y.J."/>
            <person name="Cha I.-T."/>
        </authorList>
    </citation>
    <scope>NUCLEOTIDE SEQUENCE [LARGE SCALE GENOMIC DNA]</scope>
    <source>
        <strain evidence="8 9">NEU</strain>
    </source>
</reference>
<dbReference type="GO" id="GO:0008320">
    <property type="term" value="F:protein transmembrane transporter activity"/>
    <property type="evidence" value="ECO:0007669"/>
    <property type="project" value="TreeGrafter"/>
</dbReference>
<dbReference type="InterPro" id="IPR005565">
    <property type="entry name" value="Hemolysn_activator_HlyB_C"/>
</dbReference>
<evidence type="ECO:0000256" key="3">
    <source>
        <dbReference type="ARBA" id="ARBA00023237"/>
    </source>
</evidence>
<dbReference type="PANTHER" id="PTHR34597">
    <property type="entry name" value="SLR1661 PROTEIN"/>
    <property type="match status" value="1"/>
</dbReference>
<name>A0A1S2NGP8_9BURK</name>
<dbReference type="EMBL" id="JRYB01000001">
    <property type="protein sequence ID" value="OIJ43582.1"/>
    <property type="molecule type" value="Genomic_DNA"/>
</dbReference>
<dbReference type="GO" id="GO:0046819">
    <property type="term" value="P:protein secretion by the type V secretion system"/>
    <property type="evidence" value="ECO:0007669"/>
    <property type="project" value="TreeGrafter"/>
</dbReference>
<dbReference type="InterPro" id="IPR027282">
    <property type="entry name" value="TPS"/>
</dbReference>
<protein>
    <submittedName>
        <fullName evidence="8">Hemolysin secretion/activation ShlB/FhaC/HecB family protein</fullName>
    </submittedName>
</protein>
<keyword evidence="1" id="KW-0472">Membrane</keyword>
<evidence type="ECO:0000256" key="2">
    <source>
        <dbReference type="ARBA" id="ARBA00022692"/>
    </source>
</evidence>
<dbReference type="Pfam" id="PF17287">
    <property type="entry name" value="POTRA_3"/>
    <property type="match status" value="1"/>
</dbReference>
<dbReference type="PIRSF" id="PIRSF029745">
    <property type="entry name" value="FhaC"/>
    <property type="match status" value="1"/>
</dbReference>
<dbReference type="RefSeq" id="WP_083415179.1">
    <property type="nucleotide sequence ID" value="NZ_JRYB01000001.1"/>
</dbReference>
<evidence type="ECO:0000259" key="5">
    <source>
        <dbReference type="Pfam" id="PF03865"/>
    </source>
</evidence>
<dbReference type="Pfam" id="PF08479">
    <property type="entry name" value="POTRA_2"/>
    <property type="match status" value="1"/>
</dbReference>
<organism evidence="8 9">
    <name type="scientific">Massilia timonae</name>
    <dbReference type="NCBI Taxonomy" id="47229"/>
    <lineage>
        <taxon>Bacteria</taxon>
        <taxon>Pseudomonadati</taxon>
        <taxon>Pseudomonadota</taxon>
        <taxon>Betaproteobacteria</taxon>
        <taxon>Burkholderiales</taxon>
        <taxon>Oxalobacteraceae</taxon>
        <taxon>Telluria group</taxon>
        <taxon>Massilia</taxon>
    </lineage>
</organism>
<evidence type="ECO:0000256" key="4">
    <source>
        <dbReference type="SAM" id="SignalP"/>
    </source>
</evidence>
<dbReference type="InterPro" id="IPR013686">
    <property type="entry name" value="Polypept-transport_assoc_ShlB"/>
</dbReference>
<evidence type="ECO:0000256" key="1">
    <source>
        <dbReference type="ARBA" id="ARBA00022452"/>
    </source>
</evidence>
<dbReference type="Gene3D" id="3.10.20.310">
    <property type="entry name" value="membrane protein fhac"/>
    <property type="match status" value="1"/>
</dbReference>
<dbReference type="PANTHER" id="PTHR34597:SF3">
    <property type="entry name" value="OUTER MEMBRANE TRANSPORTER CDIB"/>
    <property type="match status" value="1"/>
</dbReference>
<sequence length="574" mass="61583">MARTFEPTRLALALAIAMSIGYPQAARAQSAADAAARQADILQRQNQERINRDIERALPPERPVQGIDTRTLVPSVDGSAAGRQCHPIATIAIEGAPNLSDDVRDGLTGRFANQCLGVAEVETILGEITKDYVLRGYITTRAYLPAQELGQGRLTILVLEGKVESVVVNDGGRNSINPWNVFPSAGGLLNLRDFEQGIEQVNKLSSNNAALDIQPGQEAGASKVVINNNPSTPFHASLSADNTGSDNTGRNQLGATVSADRLLGLNELLLFTYRRSQPNDMGRKGSVSKSLTFMLPLRYATVTYSGSRSRFTSEVAVPNNTPLAFQGMSDSDSLRADYLVFRNQTTRQSLSATLTAKDTKNYLAGNFLGVSSRKLTVLDIDSNTSTGFLGGALSIDIGWAQGLSSLGALDDAGGLPDEAPRAQFGKFKYGLNWLRPLALGGVRATWTTSLTGQRARDVLFGSEQILIGGLYSVRGFVNNTLSGDDGWYLRNELAAHPVLPMANVPVRLYAGLDYGRVSSRAEGVPEGSLAGAVVGASFSWKGASIDVSNTRALREPSTFRREGSRTWIRLNFGI</sequence>
<dbReference type="Pfam" id="PF03865">
    <property type="entry name" value="ShlB"/>
    <property type="match status" value="1"/>
</dbReference>
<dbReference type="InterPro" id="IPR035251">
    <property type="entry name" value="ShlB_POTRA"/>
</dbReference>
<dbReference type="Gene3D" id="2.40.160.50">
    <property type="entry name" value="membrane protein fhac: a member of the omp85/tpsb transporter family"/>
    <property type="match status" value="1"/>
</dbReference>
<feature type="chain" id="PRO_5012345367" evidence="4">
    <location>
        <begin position="26"/>
        <end position="574"/>
    </location>
</feature>
<feature type="signal peptide" evidence="4">
    <location>
        <begin position="1"/>
        <end position="25"/>
    </location>
</feature>
<proteinExistence type="predicted"/>
<feature type="domain" description="Polypeptide-transport-associated ShlB-type" evidence="6">
    <location>
        <begin position="87"/>
        <end position="161"/>
    </location>
</feature>
<keyword evidence="3" id="KW-0998">Cell outer membrane</keyword>
<evidence type="ECO:0000259" key="6">
    <source>
        <dbReference type="Pfam" id="PF08479"/>
    </source>
</evidence>
<evidence type="ECO:0000259" key="7">
    <source>
        <dbReference type="Pfam" id="PF17287"/>
    </source>
</evidence>
<evidence type="ECO:0000313" key="9">
    <source>
        <dbReference type="Proteomes" id="UP000180246"/>
    </source>
</evidence>
<dbReference type="AlphaFoldDB" id="A0A1S2NGP8"/>
<keyword evidence="4" id="KW-0732">Signal</keyword>
<comment type="caution">
    <text evidence="8">The sequence shown here is derived from an EMBL/GenBank/DDBJ whole genome shotgun (WGS) entry which is preliminary data.</text>
</comment>
<feature type="domain" description="ShlB POTRA" evidence="7">
    <location>
        <begin position="162"/>
        <end position="215"/>
    </location>
</feature>
<dbReference type="InterPro" id="IPR051544">
    <property type="entry name" value="TPS_OM_transporter"/>
</dbReference>
<dbReference type="Proteomes" id="UP000180246">
    <property type="component" value="Unassembled WGS sequence"/>
</dbReference>
<gene>
    <name evidence="8" type="ORF">LO55_1038</name>
</gene>
<accession>A0A1S2NGP8</accession>
<keyword evidence="2" id="KW-0812">Transmembrane</keyword>
<keyword evidence="1" id="KW-1134">Transmembrane beta strand</keyword>
<evidence type="ECO:0000313" key="8">
    <source>
        <dbReference type="EMBL" id="OIJ43582.1"/>
    </source>
</evidence>
<feature type="domain" description="Haemolysin activator HlyB C-terminal" evidence="5">
    <location>
        <begin position="220"/>
        <end position="537"/>
    </location>
</feature>